<evidence type="ECO:0000313" key="2">
    <source>
        <dbReference type="Proteomes" id="UP000198742"/>
    </source>
</evidence>
<accession>A0A1H4MEX0</accession>
<dbReference type="EMBL" id="FNRT01000002">
    <property type="protein sequence ID" value="SEB81660.1"/>
    <property type="molecule type" value="Genomic_DNA"/>
</dbReference>
<dbReference type="Proteomes" id="UP000198742">
    <property type="component" value="Unassembled WGS sequence"/>
</dbReference>
<dbReference type="STRING" id="402596.SAMN04489844_1120"/>
<reference evidence="2" key="1">
    <citation type="submission" date="2016-10" db="EMBL/GenBank/DDBJ databases">
        <authorList>
            <person name="Varghese N."/>
            <person name="Submissions S."/>
        </authorList>
    </citation>
    <scope>NUCLEOTIDE SEQUENCE [LARGE SCALE GENOMIC DNA]</scope>
    <source>
        <strain evidence="2">DSM 22017</strain>
    </source>
</reference>
<organism evidence="1 2">
    <name type="scientific">Nocardioides exalbidus</name>
    <dbReference type="NCBI Taxonomy" id="402596"/>
    <lineage>
        <taxon>Bacteria</taxon>
        <taxon>Bacillati</taxon>
        <taxon>Actinomycetota</taxon>
        <taxon>Actinomycetes</taxon>
        <taxon>Propionibacteriales</taxon>
        <taxon>Nocardioidaceae</taxon>
        <taxon>Nocardioides</taxon>
    </lineage>
</organism>
<proteinExistence type="predicted"/>
<keyword evidence="2" id="KW-1185">Reference proteome</keyword>
<gene>
    <name evidence="1" type="ORF">SAMN04489844_1120</name>
</gene>
<name>A0A1H4MEX0_9ACTN</name>
<protein>
    <submittedName>
        <fullName evidence="1">Uncharacterized protein</fullName>
    </submittedName>
</protein>
<dbReference type="AlphaFoldDB" id="A0A1H4MEX0"/>
<sequence length="186" mass="20373">MVERDTATLRPRALFPWGEGVYFLAMGDQLLTQSADDRRRYDLEGVGSIRRMSLFSRTALLLPADGEPFTAQSRGLLSGESEAVAAGGEQVGEYTHPDLLTRSGRVRWHERTLRLRTTPVLVSRFELIEDGAALLEVQATGWGHPPAKVTVRDASDRGLLLFALWLAQGFVDHDSGRGRTGAGAPT</sequence>
<evidence type="ECO:0000313" key="1">
    <source>
        <dbReference type="EMBL" id="SEB81660.1"/>
    </source>
</evidence>